<dbReference type="AlphaFoldDB" id="A0A2L2XCX1"/>
<keyword evidence="2" id="KW-1185">Reference proteome</keyword>
<gene>
    <name evidence="1" type="ORF">DCCM_3301</name>
</gene>
<evidence type="ECO:0000313" key="2">
    <source>
        <dbReference type="Proteomes" id="UP000239549"/>
    </source>
</evidence>
<organism evidence="1 2">
    <name type="scientific">Desulfocucumis palustris</name>
    <dbReference type="NCBI Taxonomy" id="1898651"/>
    <lineage>
        <taxon>Bacteria</taxon>
        <taxon>Bacillati</taxon>
        <taxon>Bacillota</taxon>
        <taxon>Clostridia</taxon>
        <taxon>Eubacteriales</taxon>
        <taxon>Desulfocucumaceae</taxon>
        <taxon>Desulfocucumis</taxon>
    </lineage>
</organism>
<accession>A0A2L2XCX1</accession>
<comment type="caution">
    <text evidence="1">The sequence shown here is derived from an EMBL/GenBank/DDBJ whole genome shotgun (WGS) entry which is preliminary data.</text>
</comment>
<evidence type="ECO:0000313" key="1">
    <source>
        <dbReference type="EMBL" id="GBF34189.1"/>
    </source>
</evidence>
<dbReference type="EMBL" id="BFAV01000130">
    <property type="protein sequence ID" value="GBF34189.1"/>
    <property type="molecule type" value="Genomic_DNA"/>
</dbReference>
<dbReference type="Proteomes" id="UP000239549">
    <property type="component" value="Unassembled WGS sequence"/>
</dbReference>
<reference evidence="2" key="1">
    <citation type="submission" date="2018-02" db="EMBL/GenBank/DDBJ databases">
        <title>Genome sequence of Desulfocucumis palustris strain NAW-5.</title>
        <authorList>
            <person name="Watanabe M."/>
            <person name="Kojima H."/>
            <person name="Fukui M."/>
        </authorList>
    </citation>
    <scope>NUCLEOTIDE SEQUENCE [LARGE SCALE GENOMIC DNA]</scope>
    <source>
        <strain evidence="2">NAW-5</strain>
    </source>
</reference>
<name>A0A2L2XCX1_9FIRM</name>
<protein>
    <submittedName>
        <fullName evidence="1">Uncharacterized protein</fullName>
    </submittedName>
</protein>
<sequence length="67" mass="7600">MAVMDCNQKAVQKPMVNIIINFAVTNNLNGQKQDLCLSRPSLCIFCWDNYNIPVHKNNLHEAVKGKI</sequence>
<proteinExistence type="predicted"/>